<evidence type="ECO:0000256" key="1">
    <source>
        <dbReference type="ARBA" id="ARBA00004496"/>
    </source>
</evidence>
<keyword evidence="9" id="KW-0460">Magnesium</keyword>
<evidence type="ECO:0000256" key="6">
    <source>
        <dbReference type="ARBA" id="ARBA00022723"/>
    </source>
</evidence>
<sequence length="156" mass="16714">MIELELHRRKDTQRLGRAIAAVLEPGDLLVLSGDLGAGKTFLVRAMARALGVPSDVAISSPTFNLVQEYAISRGTLLHADLYRLLDAPERLPLEIARLDLAERRADGAILAVEWGDDAIRALGDRVAVSVRLTLDGATRKVTLAGARAEAVVAALQ</sequence>
<evidence type="ECO:0000256" key="3">
    <source>
        <dbReference type="ARBA" id="ARBA00019010"/>
    </source>
</evidence>
<dbReference type="PANTHER" id="PTHR33540:SF2">
    <property type="entry name" value="TRNA THREONYLCARBAMOYLADENOSINE BIOSYNTHESIS PROTEIN TSAE"/>
    <property type="match status" value="1"/>
</dbReference>
<comment type="subcellular location">
    <subcellularLocation>
        <location evidence="1">Cytoplasm</location>
    </subcellularLocation>
</comment>
<evidence type="ECO:0000313" key="11">
    <source>
        <dbReference type="EMBL" id="WXB05663.1"/>
    </source>
</evidence>
<evidence type="ECO:0000256" key="7">
    <source>
        <dbReference type="ARBA" id="ARBA00022741"/>
    </source>
</evidence>
<keyword evidence="7" id="KW-0547">Nucleotide-binding</keyword>
<keyword evidence="4" id="KW-0963">Cytoplasm</keyword>
<dbReference type="InterPro" id="IPR027417">
    <property type="entry name" value="P-loop_NTPase"/>
</dbReference>
<comment type="similarity">
    <text evidence="2">Belongs to the TsaE family.</text>
</comment>
<evidence type="ECO:0000256" key="2">
    <source>
        <dbReference type="ARBA" id="ARBA00007599"/>
    </source>
</evidence>
<keyword evidence="8" id="KW-0067">ATP-binding</keyword>
<keyword evidence="6" id="KW-0479">Metal-binding</keyword>
<evidence type="ECO:0000313" key="12">
    <source>
        <dbReference type="Proteomes" id="UP001374803"/>
    </source>
</evidence>
<evidence type="ECO:0000256" key="10">
    <source>
        <dbReference type="ARBA" id="ARBA00032441"/>
    </source>
</evidence>
<evidence type="ECO:0000256" key="4">
    <source>
        <dbReference type="ARBA" id="ARBA00022490"/>
    </source>
</evidence>
<keyword evidence="12" id="KW-1185">Reference proteome</keyword>
<evidence type="ECO:0000256" key="9">
    <source>
        <dbReference type="ARBA" id="ARBA00022842"/>
    </source>
</evidence>
<accession>A0ABZ2L3Y7</accession>
<dbReference type="EMBL" id="CP089983">
    <property type="protein sequence ID" value="WXB05663.1"/>
    <property type="molecule type" value="Genomic_DNA"/>
</dbReference>
<dbReference type="InterPro" id="IPR003442">
    <property type="entry name" value="T6A_TsaE"/>
</dbReference>
<name>A0ABZ2L3Y7_9BACT</name>
<gene>
    <name evidence="11" type="primary">tsaE</name>
    <name evidence="11" type="ORF">LVJ94_00090</name>
</gene>
<evidence type="ECO:0000256" key="5">
    <source>
        <dbReference type="ARBA" id="ARBA00022694"/>
    </source>
</evidence>
<dbReference type="PANTHER" id="PTHR33540">
    <property type="entry name" value="TRNA THREONYLCARBAMOYLADENOSINE BIOSYNTHESIS PROTEIN TSAE"/>
    <property type="match status" value="1"/>
</dbReference>
<dbReference type="SUPFAM" id="SSF52540">
    <property type="entry name" value="P-loop containing nucleoside triphosphate hydrolases"/>
    <property type="match status" value="1"/>
</dbReference>
<dbReference type="NCBIfam" id="TIGR00150">
    <property type="entry name" value="T6A_YjeE"/>
    <property type="match status" value="1"/>
</dbReference>
<dbReference type="Pfam" id="PF02367">
    <property type="entry name" value="TsaE"/>
    <property type="match status" value="1"/>
</dbReference>
<keyword evidence="5" id="KW-0819">tRNA processing</keyword>
<dbReference type="Proteomes" id="UP001374803">
    <property type="component" value="Chromosome"/>
</dbReference>
<dbReference type="Gene3D" id="3.40.50.300">
    <property type="entry name" value="P-loop containing nucleotide triphosphate hydrolases"/>
    <property type="match status" value="1"/>
</dbReference>
<proteinExistence type="inferred from homology"/>
<dbReference type="RefSeq" id="WP_394835309.1">
    <property type="nucleotide sequence ID" value="NZ_CP089929.1"/>
</dbReference>
<protein>
    <recommendedName>
        <fullName evidence="3">tRNA threonylcarbamoyladenosine biosynthesis protein TsaE</fullName>
    </recommendedName>
    <alternativeName>
        <fullName evidence="10">t(6)A37 threonylcarbamoyladenosine biosynthesis protein TsaE</fullName>
    </alternativeName>
</protein>
<reference evidence="11" key="1">
    <citation type="submission" date="2021-12" db="EMBL/GenBank/DDBJ databases">
        <title>Discovery of the Pendulisporaceae a myxobacterial family with distinct sporulation behavior and unique specialized metabolism.</title>
        <authorList>
            <person name="Garcia R."/>
            <person name="Popoff A."/>
            <person name="Bader C.D."/>
            <person name="Loehr J."/>
            <person name="Walesch S."/>
            <person name="Walt C."/>
            <person name="Boldt J."/>
            <person name="Bunk B."/>
            <person name="Haeckl F.J.F.P.J."/>
            <person name="Gunesch A.P."/>
            <person name="Birkelbach J."/>
            <person name="Nuebel U."/>
            <person name="Pietschmann T."/>
            <person name="Bach T."/>
            <person name="Mueller R."/>
        </authorList>
    </citation>
    <scope>NUCLEOTIDE SEQUENCE</scope>
    <source>
        <strain evidence="11">MSr11367</strain>
    </source>
</reference>
<organism evidence="11 12">
    <name type="scientific">Pendulispora rubella</name>
    <dbReference type="NCBI Taxonomy" id="2741070"/>
    <lineage>
        <taxon>Bacteria</taxon>
        <taxon>Pseudomonadati</taxon>
        <taxon>Myxococcota</taxon>
        <taxon>Myxococcia</taxon>
        <taxon>Myxococcales</taxon>
        <taxon>Sorangiineae</taxon>
        <taxon>Pendulisporaceae</taxon>
        <taxon>Pendulispora</taxon>
    </lineage>
</organism>
<evidence type="ECO:0000256" key="8">
    <source>
        <dbReference type="ARBA" id="ARBA00022840"/>
    </source>
</evidence>